<evidence type="ECO:0000256" key="13">
    <source>
        <dbReference type="ARBA" id="ARBA00022840"/>
    </source>
</evidence>
<evidence type="ECO:0000259" key="25">
    <source>
        <dbReference type="PROSITE" id="PS50846"/>
    </source>
</evidence>
<dbReference type="Gene3D" id="2.70.150.10">
    <property type="entry name" value="Calcium-transporting ATPase, cytoplasmic transduction domain A"/>
    <property type="match status" value="1"/>
</dbReference>
<dbReference type="NCBIfam" id="TIGR01494">
    <property type="entry name" value="ATPase_P-type"/>
    <property type="match status" value="1"/>
</dbReference>
<dbReference type="GO" id="GO:0055070">
    <property type="term" value="P:copper ion homeostasis"/>
    <property type="evidence" value="ECO:0007669"/>
    <property type="project" value="TreeGrafter"/>
</dbReference>
<evidence type="ECO:0000256" key="2">
    <source>
        <dbReference type="ARBA" id="ARBA00006024"/>
    </source>
</evidence>
<accession>A0AA41ZMN2</accession>
<evidence type="ECO:0000313" key="27">
    <source>
        <dbReference type="Proteomes" id="UP001165678"/>
    </source>
</evidence>
<dbReference type="CDD" id="cd02094">
    <property type="entry name" value="P-type_ATPase_Cu-like"/>
    <property type="match status" value="1"/>
</dbReference>
<dbReference type="FunFam" id="2.70.150.10:FF:000020">
    <property type="entry name" value="Copper-exporting P-type ATPase A"/>
    <property type="match status" value="1"/>
</dbReference>
<feature type="transmembrane region" description="Helical" evidence="23">
    <location>
        <begin position="848"/>
        <end position="867"/>
    </location>
</feature>
<evidence type="ECO:0000256" key="17">
    <source>
        <dbReference type="ARBA" id="ARBA00023008"/>
    </source>
</evidence>
<dbReference type="Pfam" id="PF00122">
    <property type="entry name" value="E1-E2_ATPase"/>
    <property type="match status" value="1"/>
</dbReference>
<evidence type="ECO:0000256" key="22">
    <source>
        <dbReference type="ARBA" id="ARBA00049289"/>
    </source>
</evidence>
<keyword evidence="12" id="KW-0187">Copper transport</keyword>
<feature type="transmembrane region" description="Helical" evidence="23">
    <location>
        <begin position="350"/>
        <end position="369"/>
    </location>
</feature>
<evidence type="ECO:0000256" key="5">
    <source>
        <dbReference type="ARBA" id="ARBA00022448"/>
    </source>
</evidence>
<keyword evidence="9 23" id="KW-0479">Metal-binding</keyword>
<dbReference type="GO" id="GO:0005524">
    <property type="term" value="F:ATP binding"/>
    <property type="evidence" value="ECO:0007669"/>
    <property type="project" value="UniProtKB-UniRule"/>
</dbReference>
<keyword evidence="10" id="KW-0677">Repeat</keyword>
<dbReference type="PROSITE" id="PS50846">
    <property type="entry name" value="HMA_2"/>
    <property type="match status" value="1"/>
</dbReference>
<evidence type="ECO:0000313" key="26">
    <source>
        <dbReference type="EMBL" id="MCX2525026.1"/>
    </source>
</evidence>
<dbReference type="PRINTS" id="PR00943">
    <property type="entry name" value="CUATPASE"/>
</dbReference>
<keyword evidence="18" id="KW-0406">Ion transport</keyword>
<dbReference type="Pfam" id="PF00702">
    <property type="entry name" value="Hydrolase"/>
    <property type="match status" value="1"/>
</dbReference>
<dbReference type="Gene3D" id="3.30.70.100">
    <property type="match status" value="3"/>
</dbReference>
<dbReference type="InterPro" id="IPR023299">
    <property type="entry name" value="ATPase_P-typ_cyto_dom_N"/>
</dbReference>
<evidence type="ECO:0000256" key="24">
    <source>
        <dbReference type="SAM" id="MobiDB-lite"/>
    </source>
</evidence>
<organism evidence="26 27">
    <name type="scientific">Larsenimonas rhizosphaerae</name>
    <dbReference type="NCBI Taxonomy" id="2944682"/>
    <lineage>
        <taxon>Bacteria</taxon>
        <taxon>Pseudomonadati</taxon>
        <taxon>Pseudomonadota</taxon>
        <taxon>Gammaproteobacteria</taxon>
        <taxon>Oceanospirillales</taxon>
        <taxon>Halomonadaceae</taxon>
        <taxon>Larsenimonas</taxon>
    </lineage>
</organism>
<dbReference type="EC" id="7.2.2.8" evidence="3"/>
<keyword evidence="5" id="KW-0813">Transport</keyword>
<evidence type="ECO:0000256" key="19">
    <source>
        <dbReference type="ARBA" id="ARBA00023136"/>
    </source>
</evidence>
<keyword evidence="16 23" id="KW-1133">Transmembrane helix</keyword>
<keyword evidence="13 23" id="KW-0067">ATP-binding</keyword>
<dbReference type="InterPro" id="IPR036163">
    <property type="entry name" value="HMA_dom_sf"/>
</dbReference>
<keyword evidence="27" id="KW-1185">Reference proteome</keyword>
<comment type="caution">
    <text evidence="26">The sequence shown here is derived from an EMBL/GenBank/DDBJ whole genome shotgun (WGS) entry which is preliminary data.</text>
</comment>
<dbReference type="SUPFAM" id="SSF81665">
    <property type="entry name" value="Calcium ATPase, transmembrane domain M"/>
    <property type="match status" value="1"/>
</dbReference>
<dbReference type="SFLD" id="SFLDF00027">
    <property type="entry name" value="p-type_atpase"/>
    <property type="match status" value="1"/>
</dbReference>
<comment type="subcellular location">
    <subcellularLocation>
        <location evidence="1">Cell membrane</location>
        <topology evidence="1">Multi-pass membrane protein</topology>
    </subcellularLocation>
</comment>
<keyword evidence="19 23" id="KW-0472">Membrane</keyword>
<dbReference type="PRINTS" id="PR00119">
    <property type="entry name" value="CATATPASE"/>
</dbReference>
<dbReference type="NCBIfam" id="TIGR01511">
    <property type="entry name" value="ATPase-IB1_Cu"/>
    <property type="match status" value="1"/>
</dbReference>
<proteinExistence type="inferred from homology"/>
<keyword evidence="17" id="KW-0186">Copper</keyword>
<dbReference type="AlphaFoldDB" id="A0AA41ZMN2"/>
<dbReference type="InterPro" id="IPR023298">
    <property type="entry name" value="ATPase_P-typ_TM_dom_sf"/>
</dbReference>
<dbReference type="SFLD" id="SFLDS00003">
    <property type="entry name" value="Haloacid_Dehalogenase"/>
    <property type="match status" value="1"/>
</dbReference>
<dbReference type="GO" id="GO:0060003">
    <property type="term" value="P:copper ion export"/>
    <property type="evidence" value="ECO:0007669"/>
    <property type="project" value="UniProtKB-ARBA"/>
</dbReference>
<dbReference type="PROSITE" id="PS01047">
    <property type="entry name" value="HMA_1"/>
    <property type="match status" value="1"/>
</dbReference>
<dbReference type="PANTHER" id="PTHR43520:SF6">
    <property type="entry name" value="COPPER-EXPORTING P-TYPE ATPASE"/>
    <property type="match status" value="1"/>
</dbReference>
<dbReference type="InterPro" id="IPR044492">
    <property type="entry name" value="P_typ_ATPase_HD_dom"/>
</dbReference>
<evidence type="ECO:0000256" key="12">
    <source>
        <dbReference type="ARBA" id="ARBA00022796"/>
    </source>
</evidence>
<sequence length="908" mass="96015">MPTEHPAALHLSLDGLSCGGCVNKTRRALEALDADADITIDRTSLIMVTDQRADTVIDAIGAVGFTAIPATRYRHISAMSCQGCVSNMRRAIAEVDPHAQVGGDPSNKALQVQTTLGDDALDNLLKEAGFPPSATPMKETESATEGECSPAPAETLSTDQAPTGRIKTIELALSGITCAGCVATIQTVLEHTPGVDQASVNFASRSARVKGRVDAKALIAAIEQAGYGASAVENAEALDATQRDNAKREWRRKCRDSALALVPGALLMGLMFFHHPHLAGSERLVWLGVGVLVLGVMVTAGRGFFSAAFKAVRHHQANMDLLVALGSLAAWIYSMAVVLAPALFPVMAKHLYFEAPLMIIGLISAGQALEVRSRGRTSEALRALLDLRPPTARRITDGQDEDVDVEDVQRGDQLRVRPGERIPVDGTVEEGESRVDESMLTGEPMPVIKRPGDTLSAGTVNDQGTLVYTATSVGQDTTLARIIHQVRDAQNSRPPISRLADRVAAVFVPAVMIIAVIAALVWFNLGPDPRIMHMLIVATSVLIIACPCALGLATPLSVMIGVGKGAGLGVLIRDGDALQTASRLTTLIIDKTGTLTCGTPTVQHQWHASETEAATMSPVVKALEQRSEHPLAGALLAMDGMSSCQAAPLTDVRSMTARGMEGRDAQQQWWRIGNRTLMTEHQVDLSAADAPLADWASGAPTVLYLARGRQLMALYAIRDPLRDDALSAVQRLKAEGLHLVMLTGDNATTAAAVAAELGIDDYRGDCRPEDKQQAVRDHQNKRAVVGMVGDGINDAPALALADVGFAVGTGTDVALQSAGITLMRDSLHGVVDAIALSRATLTNIRQNLWGAFGYNALGIPLAAGVLYPLTHQLLSPMAAALAMSLSSVTVVANASRLRHFHPSTTGEA</sequence>
<dbReference type="InterPro" id="IPR017969">
    <property type="entry name" value="Heavy-metal-associated_CS"/>
</dbReference>
<dbReference type="GO" id="GO:0043682">
    <property type="term" value="F:P-type divalent copper transporter activity"/>
    <property type="evidence" value="ECO:0007669"/>
    <property type="project" value="TreeGrafter"/>
</dbReference>
<feature type="transmembrane region" description="Helical" evidence="23">
    <location>
        <begin position="531"/>
        <end position="554"/>
    </location>
</feature>
<dbReference type="SUPFAM" id="SSF56784">
    <property type="entry name" value="HAD-like"/>
    <property type="match status" value="1"/>
</dbReference>
<comment type="similarity">
    <text evidence="2 23">Belongs to the cation transport ATPase (P-type) (TC 3.A.3) family. Type IB subfamily.</text>
</comment>
<dbReference type="InterPro" id="IPR023214">
    <property type="entry name" value="HAD_sf"/>
</dbReference>
<dbReference type="InterPro" id="IPR018303">
    <property type="entry name" value="ATPase_P-typ_P_site"/>
</dbReference>
<feature type="region of interest" description="Disordered" evidence="24">
    <location>
        <begin position="127"/>
        <end position="162"/>
    </location>
</feature>
<dbReference type="InterPro" id="IPR001757">
    <property type="entry name" value="P_typ_ATPase"/>
</dbReference>
<dbReference type="InterPro" id="IPR006121">
    <property type="entry name" value="HMA_dom"/>
</dbReference>
<protein>
    <recommendedName>
        <fullName evidence="4">Copper-exporting P-type ATPase</fullName>
        <ecNumber evidence="3">7.2.2.8</ecNumber>
    </recommendedName>
    <alternativeName>
        <fullName evidence="20">Copper-exporting P-type ATPase A</fullName>
    </alternativeName>
    <alternativeName>
        <fullName evidence="21">Cu(+)-exporting ATPase</fullName>
    </alternativeName>
</protein>
<dbReference type="GO" id="GO:0005507">
    <property type="term" value="F:copper ion binding"/>
    <property type="evidence" value="ECO:0007669"/>
    <property type="project" value="TreeGrafter"/>
</dbReference>
<feature type="transmembrane region" description="Helical" evidence="23">
    <location>
        <begin position="321"/>
        <end position="344"/>
    </location>
</feature>
<evidence type="ECO:0000256" key="9">
    <source>
        <dbReference type="ARBA" id="ARBA00022723"/>
    </source>
</evidence>
<dbReference type="SUPFAM" id="SSF81653">
    <property type="entry name" value="Calcium ATPase, transduction domain A"/>
    <property type="match status" value="1"/>
</dbReference>
<dbReference type="GO" id="GO:0016887">
    <property type="term" value="F:ATP hydrolysis activity"/>
    <property type="evidence" value="ECO:0007669"/>
    <property type="project" value="InterPro"/>
</dbReference>
<evidence type="ECO:0000256" key="21">
    <source>
        <dbReference type="ARBA" id="ARBA00033239"/>
    </source>
</evidence>
<dbReference type="Pfam" id="PF00403">
    <property type="entry name" value="HMA"/>
    <property type="match status" value="1"/>
</dbReference>
<dbReference type="CDD" id="cd00371">
    <property type="entry name" value="HMA"/>
    <property type="match status" value="2"/>
</dbReference>
<evidence type="ECO:0000256" key="3">
    <source>
        <dbReference type="ARBA" id="ARBA00012517"/>
    </source>
</evidence>
<dbReference type="InterPro" id="IPR036412">
    <property type="entry name" value="HAD-like_sf"/>
</dbReference>
<dbReference type="Gene3D" id="3.40.50.1000">
    <property type="entry name" value="HAD superfamily/HAD-like"/>
    <property type="match status" value="1"/>
</dbReference>
<gene>
    <name evidence="26" type="ORF">OQ287_12305</name>
</gene>
<feature type="transmembrane region" description="Helical" evidence="23">
    <location>
        <begin position="503"/>
        <end position="525"/>
    </location>
</feature>
<keyword evidence="8 23" id="KW-0812">Transmembrane</keyword>
<evidence type="ECO:0000256" key="4">
    <source>
        <dbReference type="ARBA" id="ARBA00015102"/>
    </source>
</evidence>
<evidence type="ECO:0000256" key="7">
    <source>
        <dbReference type="ARBA" id="ARBA00022553"/>
    </source>
</evidence>
<evidence type="ECO:0000256" key="1">
    <source>
        <dbReference type="ARBA" id="ARBA00004651"/>
    </source>
</evidence>
<evidence type="ECO:0000256" key="8">
    <source>
        <dbReference type="ARBA" id="ARBA00022692"/>
    </source>
</evidence>
<keyword evidence="7" id="KW-0597">Phosphoprotein</keyword>
<dbReference type="SFLD" id="SFLDG00002">
    <property type="entry name" value="C1.7:_P-type_atpase_like"/>
    <property type="match status" value="1"/>
</dbReference>
<dbReference type="GO" id="GO:0140581">
    <property type="term" value="F:P-type monovalent copper transporter activity"/>
    <property type="evidence" value="ECO:0007669"/>
    <property type="project" value="UniProtKB-EC"/>
</dbReference>
<dbReference type="PROSITE" id="PS00154">
    <property type="entry name" value="ATPASE_E1_E2"/>
    <property type="match status" value="1"/>
</dbReference>
<evidence type="ECO:0000256" key="16">
    <source>
        <dbReference type="ARBA" id="ARBA00022989"/>
    </source>
</evidence>
<feature type="domain" description="HMA" evidence="25">
    <location>
        <begin position="167"/>
        <end position="230"/>
    </location>
</feature>
<feature type="transmembrane region" description="Helical" evidence="23">
    <location>
        <begin position="285"/>
        <end position="309"/>
    </location>
</feature>
<reference evidence="26" key="1">
    <citation type="submission" date="2022-11" db="EMBL/GenBank/DDBJ databases">
        <title>Larsenimonas rhizosphaerae sp. nov., isolated from a tidal mudflat.</title>
        <authorList>
            <person name="Lee S.D."/>
            <person name="Kim I.S."/>
        </authorList>
    </citation>
    <scope>NUCLEOTIDE SEQUENCE</scope>
    <source>
        <strain evidence="26">GH2-1</strain>
    </source>
</reference>
<name>A0AA41ZMN2_9GAMM</name>
<evidence type="ECO:0000256" key="6">
    <source>
        <dbReference type="ARBA" id="ARBA00022475"/>
    </source>
</evidence>
<dbReference type="InterPro" id="IPR059000">
    <property type="entry name" value="ATPase_P-type_domA"/>
</dbReference>
<dbReference type="EMBL" id="JAPIVE010000003">
    <property type="protein sequence ID" value="MCX2525026.1"/>
    <property type="molecule type" value="Genomic_DNA"/>
</dbReference>
<evidence type="ECO:0000256" key="18">
    <source>
        <dbReference type="ARBA" id="ARBA00023065"/>
    </source>
</evidence>
<dbReference type="NCBIfam" id="TIGR01525">
    <property type="entry name" value="ATPase-IB_hvy"/>
    <property type="match status" value="1"/>
</dbReference>
<comment type="catalytic activity">
    <reaction evidence="22">
        <text>Cu(+)(in) + ATP + H2O = Cu(+)(out) + ADP + phosphate + H(+)</text>
        <dbReference type="Rhea" id="RHEA:25792"/>
        <dbReference type="ChEBI" id="CHEBI:15377"/>
        <dbReference type="ChEBI" id="CHEBI:15378"/>
        <dbReference type="ChEBI" id="CHEBI:30616"/>
        <dbReference type="ChEBI" id="CHEBI:43474"/>
        <dbReference type="ChEBI" id="CHEBI:49552"/>
        <dbReference type="ChEBI" id="CHEBI:456216"/>
        <dbReference type="EC" id="7.2.2.8"/>
    </reaction>
</comment>
<feature type="transmembrane region" description="Helical" evidence="23">
    <location>
        <begin position="873"/>
        <end position="894"/>
    </location>
</feature>
<evidence type="ECO:0000256" key="11">
    <source>
        <dbReference type="ARBA" id="ARBA00022741"/>
    </source>
</evidence>
<keyword evidence="11 23" id="KW-0547">Nucleotide-binding</keyword>
<evidence type="ECO:0000256" key="23">
    <source>
        <dbReference type="RuleBase" id="RU362081"/>
    </source>
</evidence>
<evidence type="ECO:0000256" key="10">
    <source>
        <dbReference type="ARBA" id="ARBA00022737"/>
    </source>
</evidence>
<evidence type="ECO:0000256" key="15">
    <source>
        <dbReference type="ARBA" id="ARBA00022967"/>
    </source>
</evidence>
<dbReference type="InterPro" id="IPR027256">
    <property type="entry name" value="P-typ_ATPase_IB"/>
</dbReference>
<keyword evidence="15" id="KW-1278">Translocase</keyword>
<dbReference type="RefSeq" id="WP_265896631.1">
    <property type="nucleotide sequence ID" value="NZ_JAPIVE010000003.1"/>
</dbReference>
<dbReference type="PANTHER" id="PTHR43520">
    <property type="entry name" value="ATP7, ISOFORM B"/>
    <property type="match status" value="1"/>
</dbReference>
<keyword evidence="14" id="KW-0460">Magnesium</keyword>
<evidence type="ECO:0000256" key="14">
    <source>
        <dbReference type="ARBA" id="ARBA00022842"/>
    </source>
</evidence>
<dbReference type="SUPFAM" id="SSF55008">
    <property type="entry name" value="HMA, heavy metal-associated domain"/>
    <property type="match status" value="3"/>
</dbReference>
<dbReference type="Gene3D" id="3.40.1110.10">
    <property type="entry name" value="Calcium-transporting ATPase, cytoplasmic domain N"/>
    <property type="match status" value="1"/>
</dbReference>
<feature type="transmembrane region" description="Helical" evidence="23">
    <location>
        <begin position="257"/>
        <end position="273"/>
    </location>
</feature>
<keyword evidence="6 23" id="KW-1003">Cell membrane</keyword>
<evidence type="ECO:0000256" key="20">
    <source>
        <dbReference type="ARBA" id="ARBA00029719"/>
    </source>
</evidence>
<dbReference type="Proteomes" id="UP001165678">
    <property type="component" value="Unassembled WGS sequence"/>
</dbReference>
<dbReference type="GO" id="GO:0005886">
    <property type="term" value="C:plasma membrane"/>
    <property type="evidence" value="ECO:0007669"/>
    <property type="project" value="UniProtKB-SubCell"/>
</dbReference>
<dbReference type="InterPro" id="IPR008250">
    <property type="entry name" value="ATPase_P-typ_transduc_dom_A_sf"/>
</dbReference>